<gene>
    <name evidence="2" type="ORF">BOTBODRAFT_270566</name>
</gene>
<reference evidence="3" key="1">
    <citation type="journal article" date="2014" name="Proc. Natl. Acad. Sci. U.S.A.">
        <title>Extensive sampling of basidiomycete genomes demonstrates inadequacy of the white-rot/brown-rot paradigm for wood decay fungi.</title>
        <authorList>
            <person name="Riley R."/>
            <person name="Salamov A.A."/>
            <person name="Brown D.W."/>
            <person name="Nagy L.G."/>
            <person name="Floudas D."/>
            <person name="Held B.W."/>
            <person name="Levasseur A."/>
            <person name="Lombard V."/>
            <person name="Morin E."/>
            <person name="Otillar R."/>
            <person name="Lindquist E.A."/>
            <person name="Sun H."/>
            <person name="LaButti K.M."/>
            <person name="Schmutz J."/>
            <person name="Jabbour D."/>
            <person name="Luo H."/>
            <person name="Baker S.E."/>
            <person name="Pisabarro A.G."/>
            <person name="Walton J.D."/>
            <person name="Blanchette R.A."/>
            <person name="Henrissat B."/>
            <person name="Martin F."/>
            <person name="Cullen D."/>
            <person name="Hibbett D.S."/>
            <person name="Grigoriev I.V."/>
        </authorList>
    </citation>
    <scope>NUCLEOTIDE SEQUENCE [LARGE SCALE GENOMIC DNA]</scope>
    <source>
        <strain evidence="3">FD-172 SS1</strain>
    </source>
</reference>
<accession>A0A067LS87</accession>
<sequence>MHFPTAILSLALSSFAVAAPTATISSSDVTPAQLVAIAPQSVSCANVTSFASECRTAQQAAPFLNAAFAQYQTESVGQKAALLSLIAFETGDFRFNINHFPGRAGQGTRNLMMFPFVWKYALDTPEVAPQAQALAPGFTASSTVGDLNNASNSTKIGVLNLVLDDKFSWASASWFLATQCNPSVSAALDTATEAGWESYITQCIGTTVTDDRKAVYTAALAALSP</sequence>
<evidence type="ECO:0000256" key="1">
    <source>
        <dbReference type="SAM" id="SignalP"/>
    </source>
</evidence>
<dbReference type="OrthoDB" id="2349272at2759"/>
<name>A0A067LS87_BOTB1</name>
<feature type="signal peptide" evidence="1">
    <location>
        <begin position="1"/>
        <end position="18"/>
    </location>
</feature>
<keyword evidence="3" id="KW-1185">Reference proteome</keyword>
<evidence type="ECO:0000313" key="3">
    <source>
        <dbReference type="Proteomes" id="UP000027195"/>
    </source>
</evidence>
<organism evidence="2 3">
    <name type="scientific">Botryobasidium botryosum (strain FD-172 SS1)</name>
    <dbReference type="NCBI Taxonomy" id="930990"/>
    <lineage>
        <taxon>Eukaryota</taxon>
        <taxon>Fungi</taxon>
        <taxon>Dikarya</taxon>
        <taxon>Basidiomycota</taxon>
        <taxon>Agaricomycotina</taxon>
        <taxon>Agaricomycetes</taxon>
        <taxon>Cantharellales</taxon>
        <taxon>Botryobasidiaceae</taxon>
        <taxon>Botryobasidium</taxon>
    </lineage>
</organism>
<protein>
    <submittedName>
        <fullName evidence="2">Uncharacterized protein</fullName>
    </submittedName>
</protein>
<dbReference type="Proteomes" id="UP000027195">
    <property type="component" value="Unassembled WGS sequence"/>
</dbReference>
<dbReference type="InParanoid" id="A0A067LS87"/>
<dbReference type="EMBL" id="KL198155">
    <property type="protein sequence ID" value="KDQ06118.1"/>
    <property type="molecule type" value="Genomic_DNA"/>
</dbReference>
<dbReference type="HOGENOM" id="CLU_071125_1_0_1"/>
<proteinExistence type="predicted"/>
<feature type="chain" id="PRO_5001640694" evidence="1">
    <location>
        <begin position="19"/>
        <end position="225"/>
    </location>
</feature>
<keyword evidence="1" id="KW-0732">Signal</keyword>
<evidence type="ECO:0000313" key="2">
    <source>
        <dbReference type="EMBL" id="KDQ06118.1"/>
    </source>
</evidence>
<dbReference type="AlphaFoldDB" id="A0A067LS87"/>